<keyword evidence="2" id="KW-1133">Transmembrane helix</keyword>
<evidence type="ECO:0000256" key="1">
    <source>
        <dbReference type="SAM" id="MobiDB-lite"/>
    </source>
</evidence>
<feature type="region of interest" description="Disordered" evidence="1">
    <location>
        <begin position="128"/>
        <end position="163"/>
    </location>
</feature>
<accession>A0A6G1HD00</accession>
<keyword evidence="2" id="KW-0812">Transmembrane</keyword>
<evidence type="ECO:0000256" key="2">
    <source>
        <dbReference type="SAM" id="Phobius"/>
    </source>
</evidence>
<dbReference type="EMBL" id="ML977140">
    <property type="protein sequence ID" value="KAF1991106.1"/>
    <property type="molecule type" value="Genomic_DNA"/>
</dbReference>
<organism evidence="3 4">
    <name type="scientific">Aulographum hederae CBS 113979</name>
    <dbReference type="NCBI Taxonomy" id="1176131"/>
    <lineage>
        <taxon>Eukaryota</taxon>
        <taxon>Fungi</taxon>
        <taxon>Dikarya</taxon>
        <taxon>Ascomycota</taxon>
        <taxon>Pezizomycotina</taxon>
        <taxon>Dothideomycetes</taxon>
        <taxon>Pleosporomycetidae</taxon>
        <taxon>Aulographales</taxon>
        <taxon>Aulographaceae</taxon>
    </lineage>
</organism>
<evidence type="ECO:0000313" key="4">
    <source>
        <dbReference type="Proteomes" id="UP000800041"/>
    </source>
</evidence>
<dbReference type="AlphaFoldDB" id="A0A6G1HD00"/>
<feature type="transmembrane region" description="Helical" evidence="2">
    <location>
        <begin position="96"/>
        <end position="115"/>
    </location>
</feature>
<name>A0A6G1HD00_9PEZI</name>
<feature type="transmembrane region" description="Helical" evidence="2">
    <location>
        <begin position="33"/>
        <end position="62"/>
    </location>
</feature>
<sequence>MGIPYSRQINAAFDQVTPLVAAGFVVLETTKNIAILLAWIQVLTIILLSLILTSLFGLLITLNPDLEAERRNLVTPVVRWLAKRVERRIYFAGRNWWVFGGVTAFIVVASAFLSWSHYVGRGERWARAQERGRTGGSESGSRSRSSGSDGDDVVAIKNGKAKQ</sequence>
<feature type="compositionally biased region" description="Low complexity" evidence="1">
    <location>
        <begin position="139"/>
        <end position="148"/>
    </location>
</feature>
<proteinExistence type="predicted"/>
<dbReference type="OrthoDB" id="3647at2759"/>
<evidence type="ECO:0000313" key="3">
    <source>
        <dbReference type="EMBL" id="KAF1991106.1"/>
    </source>
</evidence>
<gene>
    <name evidence="3" type="ORF">K402DRAFT_389308</name>
</gene>
<dbReference type="Proteomes" id="UP000800041">
    <property type="component" value="Unassembled WGS sequence"/>
</dbReference>
<protein>
    <submittedName>
        <fullName evidence="3">Uncharacterized protein</fullName>
    </submittedName>
</protein>
<keyword evidence="4" id="KW-1185">Reference proteome</keyword>
<keyword evidence="2" id="KW-0472">Membrane</keyword>
<reference evidence="3" key="1">
    <citation type="journal article" date="2020" name="Stud. Mycol.">
        <title>101 Dothideomycetes genomes: a test case for predicting lifestyles and emergence of pathogens.</title>
        <authorList>
            <person name="Haridas S."/>
            <person name="Albert R."/>
            <person name="Binder M."/>
            <person name="Bloem J."/>
            <person name="Labutti K."/>
            <person name="Salamov A."/>
            <person name="Andreopoulos B."/>
            <person name="Baker S."/>
            <person name="Barry K."/>
            <person name="Bills G."/>
            <person name="Bluhm B."/>
            <person name="Cannon C."/>
            <person name="Castanera R."/>
            <person name="Culley D."/>
            <person name="Daum C."/>
            <person name="Ezra D."/>
            <person name="Gonzalez J."/>
            <person name="Henrissat B."/>
            <person name="Kuo A."/>
            <person name="Liang C."/>
            <person name="Lipzen A."/>
            <person name="Lutzoni F."/>
            <person name="Magnuson J."/>
            <person name="Mondo S."/>
            <person name="Nolan M."/>
            <person name="Ohm R."/>
            <person name="Pangilinan J."/>
            <person name="Park H.-J."/>
            <person name="Ramirez L."/>
            <person name="Alfaro M."/>
            <person name="Sun H."/>
            <person name="Tritt A."/>
            <person name="Yoshinaga Y."/>
            <person name="Zwiers L.-H."/>
            <person name="Turgeon B."/>
            <person name="Goodwin S."/>
            <person name="Spatafora J."/>
            <person name="Crous P."/>
            <person name="Grigoriev I."/>
        </authorList>
    </citation>
    <scope>NUCLEOTIDE SEQUENCE</scope>
    <source>
        <strain evidence="3">CBS 113979</strain>
    </source>
</reference>